<keyword evidence="16" id="KW-1185">Reference proteome</keyword>
<feature type="active site" evidence="9">
    <location>
        <position position="244"/>
    </location>
</feature>
<feature type="domain" description="EGF-like" evidence="12">
    <location>
        <begin position="545"/>
        <end position="577"/>
    </location>
</feature>
<dbReference type="SUPFAM" id="SSF55486">
    <property type="entry name" value="Metalloproteases ('zincins'), catalytic domain"/>
    <property type="match status" value="1"/>
</dbReference>
<feature type="region of interest" description="Disordered" evidence="10">
    <location>
        <begin position="903"/>
        <end position="987"/>
    </location>
</feature>
<accession>A0ABN7AXM0</accession>
<proteinExistence type="predicted"/>
<feature type="binding site" evidence="9">
    <location>
        <position position="243"/>
    </location>
    <ligand>
        <name>Zn(2+)</name>
        <dbReference type="ChEBI" id="CHEBI:29105"/>
        <note>catalytic</note>
    </ligand>
</feature>
<dbReference type="PANTHER" id="PTHR11905:SF159">
    <property type="entry name" value="ADAM METALLOPROTEASE"/>
    <property type="match status" value="1"/>
</dbReference>
<dbReference type="InterPro" id="IPR024079">
    <property type="entry name" value="MetalloPept_cat_dom_sf"/>
</dbReference>
<dbReference type="Gene3D" id="4.10.70.10">
    <property type="entry name" value="Disintegrin domain"/>
    <property type="match status" value="1"/>
</dbReference>
<dbReference type="InterPro" id="IPR001590">
    <property type="entry name" value="Peptidase_M12B"/>
</dbReference>
<evidence type="ECO:0000256" key="10">
    <source>
        <dbReference type="SAM" id="MobiDB-lite"/>
    </source>
</evidence>
<evidence type="ECO:0000256" key="4">
    <source>
        <dbReference type="ARBA" id="ARBA00023049"/>
    </source>
</evidence>
<keyword evidence="9" id="KW-0862">Zinc</keyword>
<feature type="disulfide bond" evidence="9">
    <location>
        <begin position="258"/>
        <end position="282"/>
    </location>
</feature>
<keyword evidence="5 11" id="KW-0472">Membrane</keyword>
<evidence type="ECO:0000259" key="13">
    <source>
        <dbReference type="PROSITE" id="PS50214"/>
    </source>
</evidence>
<evidence type="ECO:0000313" key="15">
    <source>
        <dbReference type="EMBL" id="BES96913.1"/>
    </source>
</evidence>
<evidence type="ECO:0000259" key="14">
    <source>
        <dbReference type="PROSITE" id="PS50215"/>
    </source>
</evidence>
<feature type="compositionally biased region" description="Low complexity" evidence="10">
    <location>
        <begin position="1095"/>
        <end position="1105"/>
    </location>
</feature>
<sequence>MELCLYYGAIRGVPGSWAALSTCRGIRGMIHDGKRPHYIERSPSNSGDSSGSHIIYDHDDLIANHTCGFDGTPHEVLESIEKVNVVARSKRSPQLIRGPYNANKQSRFVELVLVVDNKLYEGMNKNLEAVHNHCKDIANIINALFVPLNIFIALVGVVVWTEFDEITLSTKGDTTLTNFLHYRRETLVKQQANDNAQLLTRVQFEGGVVGKALKGPICTYEFSGGVSMDHSPVVGLVATTVAHEMGHNFGMEHDSPSCECPDDRCIMAASSSNTRPTHWSSCSLSYLASAFVHGMDYCLRNKPERLFDSPVCGNGFVEPGEQCDCGLKDRCNNPCCNASTCMLHSNASCATGECCDLSTCHPKTAGSMCRSADHECDLPEYCTGESEYCPSDVFKMDGENCDKGIAFCYKGTCRSHSDQCKLLWGPSGRSSDMKCYHMNTKGSRHGNCGYNRLNQSYIKCYDEHIYCGMLHCMHLSEKLEFGMESVAILSHSFINKQGSVIPCRTAIVDLGLNEVDPGLAPDGAKCAEGKMCVGQRCLPVGSLMADSKCRNNCNGNGVCNSLGHCHCNTGFAPPDCHNPGTGGSEDSGPASQPNARREVITAFYIVFLGIVPGIAIVSFFIYYAKRQPVIRRKPRTAMYVSRYADIVEIKPPPRPNLGAPPPPPIGAQGSTSVMSVSTKTISLRAEQSVENIGKTKIVTCSQPKPTLLVKPHILSSFCKRYSNPVVSDKNTTDQSTLGFVDLRKKFDSLPEENRKTAIPPSRRCIKTKFKSVSDSEICANDEPDCTEYGCLNDPIYEEIGEVFYDSVPREEFENVDDNNAKSSFLHRNDSQMVAVGANQFENKHDKKTHHHHGGGAGGVRGPPPPISGPLNLDHSLLLPPRSDDSSSNDLHNNLLGQFVGFSISPIQHPPQSQSQQDSLKTSPVRPAPKVPQHHQELRRAPDPPAQPEVHQRPRPRNDALGAYTGAVPSRPTPEPSLVPSRPAPTLPPVAIVQPTITPSHQEVKDEPKRVPALTRIASFMKTQKPEKVDKRAKFDKETLRCLEISAPIPQEVVQDTPSAADKVQRVQSMRETTVAKRPQLPSFGSMRVGNSANKRPASIPAAIRPTSPPPPRPPSVSMNHEYDDCLAKGSSSGSSLQYDDCLTLTAEAVAPLAHIDEESPRENIYAVIEEGPLSDQSLSCPANDGKDSLGLLGEIVAEIEAKNSESIYSASTLKRKKEKSVEDLGSGTTDKSDPYMNTSWKSDSSQKLSTSSNSSNSGYLSPINNVNPASEPAKSVAKTGPTVPETSAPYKPYTSSIVRSSGPYLASANSPKPEAPKIDVKVQLKRTKTPPSLVVNKKAPTLSLATVKNQKPTPSGKPLAKPDLVSSCEASQSPDIINKTGPPTSLVKPPVAKRKPTLPNPKSASKVASLQAKFENGKKDSAEKVTINR</sequence>
<feature type="domain" description="Disintegrin" evidence="13">
    <location>
        <begin position="309"/>
        <end position="397"/>
    </location>
</feature>
<dbReference type="Proteomes" id="UP001307889">
    <property type="component" value="Chromosome 7"/>
</dbReference>
<keyword evidence="4" id="KW-0482">Metalloprotease</keyword>
<reference evidence="15 16" key="1">
    <citation type="submission" date="2023-09" db="EMBL/GenBank/DDBJ databases">
        <title>Nesidiocoris tenuis whole genome shotgun sequence.</title>
        <authorList>
            <person name="Shibata T."/>
            <person name="Shimoda M."/>
            <person name="Kobayashi T."/>
            <person name="Uehara T."/>
        </authorList>
    </citation>
    <scope>NUCLEOTIDE SEQUENCE [LARGE SCALE GENOMIC DNA]</scope>
    <source>
        <strain evidence="15 16">Japan</strain>
    </source>
</reference>
<feature type="disulfide bond" evidence="8">
    <location>
        <begin position="567"/>
        <end position="576"/>
    </location>
</feature>
<evidence type="ECO:0000256" key="2">
    <source>
        <dbReference type="ARBA" id="ARBA00022692"/>
    </source>
</evidence>
<feature type="transmembrane region" description="Helical" evidence="11">
    <location>
        <begin position="140"/>
        <end position="160"/>
    </location>
</feature>
<dbReference type="InterPro" id="IPR000742">
    <property type="entry name" value="EGF"/>
</dbReference>
<feature type="disulfide bond" evidence="9">
    <location>
        <begin position="260"/>
        <end position="265"/>
    </location>
</feature>
<evidence type="ECO:0000256" key="9">
    <source>
        <dbReference type="PROSITE-ProRule" id="PRU00276"/>
    </source>
</evidence>
<feature type="disulfide bond" evidence="7">
    <location>
        <begin position="369"/>
        <end position="389"/>
    </location>
</feature>
<name>A0ABN7AXM0_9HEMI</name>
<evidence type="ECO:0000259" key="12">
    <source>
        <dbReference type="PROSITE" id="PS50026"/>
    </source>
</evidence>
<feature type="domain" description="Peptidase M12B" evidence="14">
    <location>
        <begin position="107"/>
        <end position="303"/>
    </location>
</feature>
<dbReference type="SUPFAM" id="SSF57552">
    <property type="entry name" value="Blood coagulation inhibitor (disintegrin)"/>
    <property type="match status" value="1"/>
</dbReference>
<dbReference type="SMART" id="SM00608">
    <property type="entry name" value="ACR"/>
    <property type="match status" value="1"/>
</dbReference>
<feature type="region of interest" description="Disordered" evidence="10">
    <location>
        <begin position="844"/>
        <end position="891"/>
    </location>
</feature>
<comment type="caution">
    <text evidence="8">Lacks conserved residue(s) required for the propagation of feature annotation.</text>
</comment>
<keyword evidence="3 11" id="KW-1133">Transmembrane helix</keyword>
<dbReference type="PANTHER" id="PTHR11905">
    <property type="entry name" value="ADAM A DISINTEGRIN AND METALLOPROTEASE DOMAIN"/>
    <property type="match status" value="1"/>
</dbReference>
<evidence type="ECO:0000256" key="11">
    <source>
        <dbReference type="SAM" id="Phobius"/>
    </source>
</evidence>
<dbReference type="InterPro" id="IPR006586">
    <property type="entry name" value="ADAM_Cys-rich"/>
</dbReference>
<protein>
    <submittedName>
        <fullName evidence="15">ADAM cysteine-rich</fullName>
    </submittedName>
</protein>
<keyword evidence="8" id="KW-0245">EGF-like domain</keyword>
<feature type="compositionally biased region" description="Pro residues" evidence="10">
    <location>
        <begin position="970"/>
        <end position="987"/>
    </location>
</feature>
<feature type="region of interest" description="Disordered" evidence="10">
    <location>
        <begin position="1207"/>
        <end position="1429"/>
    </location>
</feature>
<evidence type="ECO:0000256" key="8">
    <source>
        <dbReference type="PROSITE-ProRule" id="PRU00076"/>
    </source>
</evidence>
<keyword evidence="6 8" id="KW-1015">Disulfide bond</keyword>
<feature type="compositionally biased region" description="Polar residues" evidence="10">
    <location>
        <begin position="1343"/>
        <end position="1353"/>
    </location>
</feature>
<evidence type="ECO:0000313" key="16">
    <source>
        <dbReference type="Proteomes" id="UP001307889"/>
    </source>
</evidence>
<dbReference type="InterPro" id="IPR001762">
    <property type="entry name" value="Disintegrin_dom"/>
</dbReference>
<keyword evidence="9" id="KW-0479">Metal-binding</keyword>
<dbReference type="InterPro" id="IPR036436">
    <property type="entry name" value="Disintegrin_dom_sf"/>
</dbReference>
<gene>
    <name evidence="15" type="ORF">NTJ_09726</name>
</gene>
<dbReference type="Pfam" id="PF01421">
    <property type="entry name" value="Reprolysin"/>
    <property type="match status" value="1"/>
</dbReference>
<organism evidence="15 16">
    <name type="scientific">Nesidiocoris tenuis</name>
    <dbReference type="NCBI Taxonomy" id="355587"/>
    <lineage>
        <taxon>Eukaryota</taxon>
        <taxon>Metazoa</taxon>
        <taxon>Ecdysozoa</taxon>
        <taxon>Arthropoda</taxon>
        <taxon>Hexapoda</taxon>
        <taxon>Insecta</taxon>
        <taxon>Pterygota</taxon>
        <taxon>Neoptera</taxon>
        <taxon>Paraneoptera</taxon>
        <taxon>Hemiptera</taxon>
        <taxon>Heteroptera</taxon>
        <taxon>Panheteroptera</taxon>
        <taxon>Cimicomorpha</taxon>
        <taxon>Miridae</taxon>
        <taxon>Dicyphina</taxon>
        <taxon>Nesidiocoris</taxon>
    </lineage>
</organism>
<feature type="region of interest" description="Disordered" evidence="10">
    <location>
        <begin position="1067"/>
        <end position="1134"/>
    </location>
</feature>
<evidence type="ECO:0000256" key="5">
    <source>
        <dbReference type="ARBA" id="ARBA00023136"/>
    </source>
</evidence>
<feature type="disulfide bond" evidence="8">
    <location>
        <begin position="549"/>
        <end position="559"/>
    </location>
</feature>
<dbReference type="Pfam" id="PF00200">
    <property type="entry name" value="Disintegrin"/>
    <property type="match status" value="1"/>
</dbReference>
<keyword evidence="4" id="KW-0645">Protease</keyword>
<feature type="disulfide bond" evidence="9">
    <location>
        <begin position="218"/>
        <end position="298"/>
    </location>
</feature>
<dbReference type="InterPro" id="IPR034027">
    <property type="entry name" value="Reprolysin_adamalysin"/>
</dbReference>
<dbReference type="PROSITE" id="PS50026">
    <property type="entry name" value="EGF_3"/>
    <property type="match status" value="1"/>
</dbReference>
<evidence type="ECO:0000256" key="1">
    <source>
        <dbReference type="ARBA" id="ARBA00004167"/>
    </source>
</evidence>
<dbReference type="EMBL" id="AP028915">
    <property type="protein sequence ID" value="BES96913.1"/>
    <property type="molecule type" value="Genomic_DNA"/>
</dbReference>
<feature type="binding site" evidence="9">
    <location>
        <position position="253"/>
    </location>
    <ligand>
        <name>Zn(2+)</name>
        <dbReference type="ChEBI" id="CHEBI:29105"/>
        <note>catalytic</note>
    </ligand>
</feature>
<dbReference type="Pfam" id="PF08516">
    <property type="entry name" value="ADAM_CR"/>
    <property type="match status" value="1"/>
</dbReference>
<feature type="compositionally biased region" description="Low complexity" evidence="10">
    <location>
        <begin position="872"/>
        <end position="891"/>
    </location>
</feature>
<dbReference type="Gene3D" id="3.40.390.10">
    <property type="entry name" value="Collagenase (Catalytic Domain)"/>
    <property type="match status" value="1"/>
</dbReference>
<keyword evidence="4" id="KW-0378">Hydrolase</keyword>
<dbReference type="CDD" id="cd04269">
    <property type="entry name" value="ZnMc_adamalysin_II_like"/>
    <property type="match status" value="1"/>
</dbReference>
<feature type="transmembrane region" description="Helical" evidence="11">
    <location>
        <begin position="602"/>
        <end position="624"/>
    </location>
</feature>
<dbReference type="PROSITE" id="PS50214">
    <property type="entry name" value="DISINTEGRIN_2"/>
    <property type="match status" value="1"/>
</dbReference>
<dbReference type="PROSITE" id="PS01186">
    <property type="entry name" value="EGF_2"/>
    <property type="match status" value="1"/>
</dbReference>
<evidence type="ECO:0000256" key="3">
    <source>
        <dbReference type="ARBA" id="ARBA00022989"/>
    </source>
</evidence>
<feature type="compositionally biased region" description="Low complexity" evidence="10">
    <location>
        <begin position="1238"/>
        <end position="1261"/>
    </location>
</feature>
<comment type="subcellular location">
    <subcellularLocation>
        <location evidence="1">Membrane</location>
        <topology evidence="1">Single-pass membrane protein</topology>
    </subcellularLocation>
</comment>
<dbReference type="SMART" id="SM00050">
    <property type="entry name" value="DISIN"/>
    <property type="match status" value="1"/>
</dbReference>
<dbReference type="PROSITE" id="PS50215">
    <property type="entry name" value="ADAM_MEPRO"/>
    <property type="match status" value="1"/>
</dbReference>
<evidence type="ECO:0000256" key="7">
    <source>
        <dbReference type="PROSITE-ProRule" id="PRU00068"/>
    </source>
</evidence>
<feature type="binding site" evidence="9">
    <location>
        <position position="247"/>
    </location>
    <ligand>
        <name>Zn(2+)</name>
        <dbReference type="ChEBI" id="CHEBI:29105"/>
        <note>catalytic</note>
    </ligand>
</feature>
<keyword evidence="2 11" id="KW-0812">Transmembrane</keyword>
<evidence type="ECO:0000256" key="6">
    <source>
        <dbReference type="ARBA" id="ARBA00023157"/>
    </source>
</evidence>
<feature type="compositionally biased region" description="Low complexity" evidence="10">
    <location>
        <begin position="903"/>
        <end position="918"/>
    </location>
</feature>